<keyword evidence="3 7" id="KW-1133">Transmembrane helix</keyword>
<evidence type="ECO:0000256" key="6">
    <source>
        <dbReference type="SAM" id="MobiDB-lite"/>
    </source>
</evidence>
<feature type="transmembrane region" description="Helical" evidence="7">
    <location>
        <begin position="33"/>
        <end position="54"/>
    </location>
</feature>
<protein>
    <recommendedName>
        <fullName evidence="10">Vacuolar ATPase assembly integral membrane protein VMA21</fullName>
    </recommendedName>
</protein>
<evidence type="ECO:0000256" key="2">
    <source>
        <dbReference type="ARBA" id="ARBA00022824"/>
    </source>
</evidence>
<evidence type="ECO:0000256" key="4">
    <source>
        <dbReference type="ARBA" id="ARBA00023136"/>
    </source>
</evidence>
<evidence type="ECO:0008006" key="10">
    <source>
        <dbReference type="Google" id="ProtNLM"/>
    </source>
</evidence>
<dbReference type="Pfam" id="PF09446">
    <property type="entry name" value="VMA21"/>
    <property type="match status" value="1"/>
</dbReference>
<evidence type="ECO:0000313" key="9">
    <source>
        <dbReference type="Proteomes" id="UP000193560"/>
    </source>
</evidence>
<dbReference type="GO" id="GO:0070072">
    <property type="term" value="P:vacuolar proton-transporting V-type ATPase complex assembly"/>
    <property type="evidence" value="ECO:0007669"/>
    <property type="project" value="InterPro"/>
</dbReference>
<name>A0A1X2ICP6_9FUNG</name>
<reference evidence="8 9" key="1">
    <citation type="submission" date="2016-07" db="EMBL/GenBank/DDBJ databases">
        <title>Pervasive Adenine N6-methylation of Active Genes in Fungi.</title>
        <authorList>
            <consortium name="DOE Joint Genome Institute"/>
            <person name="Mondo S.J."/>
            <person name="Dannebaum R.O."/>
            <person name="Kuo R.C."/>
            <person name="Labutti K."/>
            <person name="Haridas S."/>
            <person name="Kuo A."/>
            <person name="Salamov A."/>
            <person name="Ahrendt S.R."/>
            <person name="Lipzen A."/>
            <person name="Sullivan W."/>
            <person name="Andreopoulos W.B."/>
            <person name="Clum A."/>
            <person name="Lindquist E."/>
            <person name="Daum C."/>
            <person name="Ramamoorthy G.K."/>
            <person name="Gryganskyi A."/>
            <person name="Culley D."/>
            <person name="Magnuson J.K."/>
            <person name="James T.Y."/>
            <person name="O'Malley M.A."/>
            <person name="Stajich J.E."/>
            <person name="Spatafora J.W."/>
            <person name="Visel A."/>
            <person name="Grigoriev I.V."/>
        </authorList>
    </citation>
    <scope>NUCLEOTIDE SEQUENCE [LARGE SCALE GENOMIC DNA]</scope>
    <source>
        <strain evidence="8 9">NRRL 1336</strain>
    </source>
</reference>
<evidence type="ECO:0000313" key="8">
    <source>
        <dbReference type="EMBL" id="ORZ13222.1"/>
    </source>
</evidence>
<feature type="transmembrane region" description="Helical" evidence="7">
    <location>
        <begin position="66"/>
        <end position="88"/>
    </location>
</feature>
<evidence type="ECO:0000256" key="5">
    <source>
        <dbReference type="ARBA" id="ARBA00023329"/>
    </source>
</evidence>
<evidence type="ECO:0000256" key="1">
    <source>
        <dbReference type="ARBA" id="ARBA00022692"/>
    </source>
</evidence>
<dbReference type="STRING" id="90262.A0A1X2ICP6"/>
<dbReference type="InterPro" id="IPR019013">
    <property type="entry name" value="Vma21"/>
</dbReference>
<proteinExistence type="inferred from homology"/>
<keyword evidence="4 7" id="KW-0472">Membrane</keyword>
<dbReference type="OrthoDB" id="160405at2759"/>
<comment type="caution">
    <text evidence="8">The sequence shown here is derived from an EMBL/GenBank/DDBJ whole genome shotgun (WGS) entry which is preliminary data.</text>
</comment>
<keyword evidence="1 7" id="KW-0812">Transmembrane</keyword>
<feature type="region of interest" description="Disordered" evidence="6">
    <location>
        <begin position="1"/>
        <end position="22"/>
    </location>
</feature>
<dbReference type="HAMAP" id="MF_03058">
    <property type="entry name" value="VMA21"/>
    <property type="match status" value="1"/>
</dbReference>
<dbReference type="AlphaFoldDB" id="A0A1X2ICP6"/>
<evidence type="ECO:0000256" key="3">
    <source>
        <dbReference type="ARBA" id="ARBA00022989"/>
    </source>
</evidence>
<keyword evidence="9" id="KW-1185">Reference proteome</keyword>
<keyword evidence="2" id="KW-0256">Endoplasmic reticulum</keyword>
<gene>
    <name evidence="8" type="ORF">BCR42DRAFT_419429</name>
</gene>
<dbReference type="GO" id="GO:0031410">
    <property type="term" value="C:cytoplasmic vesicle"/>
    <property type="evidence" value="ECO:0007669"/>
    <property type="project" value="UniProtKB-KW"/>
</dbReference>
<organism evidence="8 9">
    <name type="scientific">Absidia repens</name>
    <dbReference type="NCBI Taxonomy" id="90262"/>
    <lineage>
        <taxon>Eukaryota</taxon>
        <taxon>Fungi</taxon>
        <taxon>Fungi incertae sedis</taxon>
        <taxon>Mucoromycota</taxon>
        <taxon>Mucoromycotina</taxon>
        <taxon>Mucoromycetes</taxon>
        <taxon>Mucorales</taxon>
        <taxon>Cunninghamellaceae</taxon>
        <taxon>Absidia</taxon>
    </lineage>
</organism>
<feature type="compositionally biased region" description="Basic and acidic residues" evidence="6">
    <location>
        <begin position="10"/>
        <end position="19"/>
    </location>
</feature>
<sequence length="99" mass="10486">MGKSQSSKGESSKKEKVVEKTNVSTRPSISKSVIFKLLGFSALLFIAPIATYFYSLDTVFGGNNTYAAGAAALVANLVVIGYILVAMVEDMNSGKVDKT</sequence>
<keyword evidence="5" id="KW-0968">Cytoplasmic vesicle</keyword>
<evidence type="ECO:0000256" key="7">
    <source>
        <dbReference type="SAM" id="Phobius"/>
    </source>
</evidence>
<dbReference type="Proteomes" id="UP000193560">
    <property type="component" value="Unassembled WGS sequence"/>
</dbReference>
<feature type="non-terminal residue" evidence="8">
    <location>
        <position position="99"/>
    </location>
</feature>
<accession>A0A1X2ICP6</accession>
<dbReference type="EMBL" id="MCGE01000017">
    <property type="protein sequence ID" value="ORZ13222.1"/>
    <property type="molecule type" value="Genomic_DNA"/>
</dbReference>